<dbReference type="GeneID" id="17091050"/>
<keyword evidence="7" id="KW-1185">Reference proteome</keyword>
<dbReference type="eggNOG" id="KOG3078">
    <property type="taxonomic scope" value="Eukaryota"/>
</dbReference>
<dbReference type="Gramene" id="EME32478">
    <property type="protein sequence ID" value="EME32478"/>
    <property type="gene ID" value="Gasu_02550"/>
</dbReference>
<name>M2Y8T2_GALSU</name>
<dbReference type="InterPro" id="IPR000850">
    <property type="entry name" value="Adenylat/UMP-CMP_kin"/>
</dbReference>
<dbReference type="Proteomes" id="UP000030680">
    <property type="component" value="Unassembled WGS sequence"/>
</dbReference>
<evidence type="ECO:0000256" key="5">
    <source>
        <dbReference type="SAM" id="Phobius"/>
    </source>
</evidence>
<keyword evidence="5" id="KW-1133">Transmembrane helix</keyword>
<dbReference type="RefSeq" id="XP_005708998.1">
    <property type="nucleotide sequence ID" value="XM_005708941.1"/>
</dbReference>
<dbReference type="EMBL" id="KB454485">
    <property type="protein sequence ID" value="EME32478.1"/>
    <property type="molecule type" value="Genomic_DNA"/>
</dbReference>
<keyword evidence="2 6" id="KW-0808">Transferase</keyword>
<dbReference type="SUPFAM" id="SSF57774">
    <property type="entry name" value="Microbial and mitochondrial ADK, insert 'zinc finger' domain"/>
    <property type="match status" value="1"/>
</dbReference>
<dbReference type="GO" id="GO:0005524">
    <property type="term" value="F:ATP binding"/>
    <property type="evidence" value="ECO:0007669"/>
    <property type="project" value="InterPro"/>
</dbReference>
<protein>
    <submittedName>
        <fullName evidence="6">Adenylate kinase</fullName>
        <ecNumber evidence="6">2.7.4.3</ecNumber>
    </submittedName>
</protein>
<dbReference type="PROSITE" id="PS00113">
    <property type="entry name" value="ADENYLATE_KINASE"/>
    <property type="match status" value="1"/>
</dbReference>
<dbReference type="GO" id="GO:0004017">
    <property type="term" value="F:AMP kinase activity"/>
    <property type="evidence" value="ECO:0007669"/>
    <property type="project" value="UniProtKB-EC"/>
</dbReference>
<gene>
    <name evidence="6" type="ORF">Gasu_02550</name>
</gene>
<keyword evidence="3" id="KW-0547">Nucleotide-binding</keyword>
<dbReference type="InterPro" id="IPR033690">
    <property type="entry name" value="Adenylat_kinase_CS"/>
</dbReference>
<dbReference type="KEGG" id="gsl:Gasu_02550"/>
<dbReference type="STRING" id="130081.M2Y8T2"/>
<feature type="transmembrane region" description="Helical" evidence="5">
    <location>
        <begin position="586"/>
        <end position="606"/>
    </location>
</feature>
<dbReference type="HAMAP" id="MF_00235">
    <property type="entry name" value="Adenylate_kinase_Adk"/>
    <property type="match status" value="1"/>
</dbReference>
<keyword evidence="4 6" id="KW-0418">Kinase</keyword>
<comment type="similarity">
    <text evidence="1">Belongs to the adenylate kinase family.</text>
</comment>
<organism evidence="6 7">
    <name type="scientific">Galdieria sulphuraria</name>
    <name type="common">Red alga</name>
    <dbReference type="NCBI Taxonomy" id="130081"/>
    <lineage>
        <taxon>Eukaryota</taxon>
        <taxon>Rhodophyta</taxon>
        <taxon>Bangiophyceae</taxon>
        <taxon>Galdieriales</taxon>
        <taxon>Galdieriaceae</taxon>
        <taxon>Galdieria</taxon>
    </lineage>
</organism>
<dbReference type="InterPro" id="IPR006259">
    <property type="entry name" value="Adenyl_kin_sub"/>
</dbReference>
<dbReference type="PANTHER" id="PTHR23359">
    <property type="entry name" value="NUCLEOTIDE KINASE"/>
    <property type="match status" value="1"/>
</dbReference>
<dbReference type="PRINTS" id="PR00094">
    <property type="entry name" value="ADENYLTKNASE"/>
</dbReference>
<dbReference type="InterPro" id="IPR027417">
    <property type="entry name" value="P-loop_NTPase"/>
</dbReference>
<dbReference type="CDD" id="cd01428">
    <property type="entry name" value="ADK"/>
    <property type="match status" value="1"/>
</dbReference>
<feature type="transmembrane region" description="Helical" evidence="5">
    <location>
        <begin position="618"/>
        <end position="640"/>
    </location>
</feature>
<dbReference type="NCBIfam" id="TIGR01351">
    <property type="entry name" value="adk"/>
    <property type="match status" value="1"/>
</dbReference>
<dbReference type="Gene3D" id="3.40.50.300">
    <property type="entry name" value="P-loop containing nucleotide triphosphate hydrolases"/>
    <property type="match status" value="2"/>
</dbReference>
<evidence type="ECO:0000256" key="1">
    <source>
        <dbReference type="ARBA" id="ARBA00007220"/>
    </source>
</evidence>
<keyword evidence="5" id="KW-0812">Transmembrane</keyword>
<dbReference type="SUPFAM" id="SSF52540">
    <property type="entry name" value="P-loop containing nucleoside triphosphate hydrolases"/>
    <property type="match status" value="2"/>
</dbReference>
<evidence type="ECO:0000256" key="3">
    <source>
        <dbReference type="ARBA" id="ARBA00022741"/>
    </source>
</evidence>
<sequence>MQMDKLMLDTQSGLPMNSFWTTAFVSVVEIRNSHKSTTTGTRYRCKTQFQKRERTSLRILSNTFLRNLFYCPSCNRQPTIRACAETFSVTKGQSQVRTYPPRIIVAGAPASGKGTQCKKIAERYGVVHLSTGDMLREAVQNGTELGKMAKQYMDSGRLVPDDLVIGMLKERLKQEDCEKHGWLLDGFPRTASQAQALLDAKIYPDLVLVLDVPESELIQRVVGRRLDPVTGRIYHLQYSPPEDQQVLSRLIQRTDDTEEKAKVRLDTYYTHIQAIEEQFSQVVHINGNRHTEHVFSDIVCEIDGVKGTFYEAGTKLQPFGILVLGVPGSNKTEFARLIARMSNSLLCDVSDLFLRVVHEDNKDMTMGSIVKSAVESGERVPDKIVLQLVHKFLSAHDGYKKRVVFCGFPRTLTQIEFLRRHQFRIEQVFLIDTPDEVTLPRLTSPHILKLPEKGPMNGNGCYSIGNEFGWNERIRSSYRVVRKRLSSVYSDWDYIQFAFRGRTHVLYSIDSWNYNRERIEQALRTPPRPFVLRKLTNAAQVENLREYIESGILFAESRMKPLWDSQWNGLMSMEMLRDGDFGISDIIYRWDLAILDMAIFYLYFYIQRHLLRVILERTAFYVSLAHSIPWVIISAFYGMYHIRSIESTSFMLRCIRMASKISLPLGIVVRGLRFSVGLHWFYILFTLFSLYYTLVTWRRAFISFDVFLGCPRRRKGYLVDIMLKLYRSIVLKRP</sequence>
<evidence type="ECO:0000256" key="4">
    <source>
        <dbReference type="ARBA" id="ARBA00022777"/>
    </source>
</evidence>
<dbReference type="OrthoDB" id="439792at2759"/>
<dbReference type="AlphaFoldDB" id="M2Y8T2"/>
<evidence type="ECO:0000256" key="2">
    <source>
        <dbReference type="ARBA" id="ARBA00022679"/>
    </source>
</evidence>
<evidence type="ECO:0000313" key="6">
    <source>
        <dbReference type="EMBL" id="EME32478.1"/>
    </source>
</evidence>
<dbReference type="Pfam" id="PF00406">
    <property type="entry name" value="ADK"/>
    <property type="match status" value="2"/>
</dbReference>
<accession>M2Y8T2</accession>
<dbReference type="InterPro" id="IPR036193">
    <property type="entry name" value="ADK_active_lid_dom_sf"/>
</dbReference>
<dbReference type="EC" id="2.7.4.3" evidence="6"/>
<proteinExistence type="inferred from homology"/>
<keyword evidence="5" id="KW-0472">Membrane</keyword>
<evidence type="ECO:0000313" key="7">
    <source>
        <dbReference type="Proteomes" id="UP000030680"/>
    </source>
</evidence>
<reference evidence="7" key="1">
    <citation type="journal article" date="2013" name="Science">
        <title>Gene transfer from bacteria and archaea facilitated evolution of an extremophilic eukaryote.</title>
        <authorList>
            <person name="Schonknecht G."/>
            <person name="Chen W.H."/>
            <person name="Ternes C.M."/>
            <person name="Barbier G.G."/>
            <person name="Shrestha R.P."/>
            <person name="Stanke M."/>
            <person name="Brautigam A."/>
            <person name="Baker B.J."/>
            <person name="Banfield J.F."/>
            <person name="Garavito R.M."/>
            <person name="Carr K."/>
            <person name="Wilkerson C."/>
            <person name="Rensing S.A."/>
            <person name="Gagneul D."/>
            <person name="Dickenson N.E."/>
            <person name="Oesterhelt C."/>
            <person name="Lercher M.J."/>
            <person name="Weber A.P."/>
        </authorList>
    </citation>
    <scope>NUCLEOTIDE SEQUENCE [LARGE SCALE GENOMIC DNA]</scope>
    <source>
        <strain evidence="7">074W</strain>
    </source>
</reference>